<sequence length="93" mass="10202">GIRKRRGGRWGGGCVEGATQEASRNAEAPKAARTELKTFFFCAQRGQSDLFVLLPLPPPHFYTRRSSKKRASGKGCENFRQGGVRNPPARGVL</sequence>
<feature type="non-terminal residue" evidence="2">
    <location>
        <position position="1"/>
    </location>
</feature>
<reference evidence="2 3" key="1">
    <citation type="journal article" name="Sci. Rep.">
        <title>Genome-scale phylogenetic analyses confirm Olpidium as the closest living zoosporic fungus to the non-flagellated, terrestrial fungi.</title>
        <authorList>
            <person name="Chang Y."/>
            <person name="Rochon D."/>
            <person name="Sekimoto S."/>
            <person name="Wang Y."/>
            <person name="Chovatia M."/>
            <person name="Sandor L."/>
            <person name="Salamov A."/>
            <person name="Grigoriev I.V."/>
            <person name="Stajich J.E."/>
            <person name="Spatafora J.W."/>
        </authorList>
    </citation>
    <scope>NUCLEOTIDE SEQUENCE [LARGE SCALE GENOMIC DNA]</scope>
    <source>
        <strain evidence="2">S191</strain>
    </source>
</reference>
<dbReference type="Proteomes" id="UP000673691">
    <property type="component" value="Unassembled WGS sequence"/>
</dbReference>
<feature type="compositionally biased region" description="Basic residues" evidence="1">
    <location>
        <begin position="63"/>
        <end position="72"/>
    </location>
</feature>
<evidence type="ECO:0000313" key="3">
    <source>
        <dbReference type="Proteomes" id="UP000673691"/>
    </source>
</evidence>
<protein>
    <submittedName>
        <fullName evidence="2">Uncharacterized protein</fullName>
    </submittedName>
</protein>
<comment type="caution">
    <text evidence="2">The sequence shown here is derived from an EMBL/GenBank/DDBJ whole genome shotgun (WGS) entry which is preliminary data.</text>
</comment>
<evidence type="ECO:0000256" key="1">
    <source>
        <dbReference type="SAM" id="MobiDB-lite"/>
    </source>
</evidence>
<keyword evidence="3" id="KW-1185">Reference proteome</keyword>
<accession>A0A8H7ZRT9</accession>
<dbReference type="AlphaFoldDB" id="A0A8H7ZRT9"/>
<dbReference type="EMBL" id="JAEFCI010009074">
    <property type="protein sequence ID" value="KAG5458040.1"/>
    <property type="molecule type" value="Genomic_DNA"/>
</dbReference>
<proteinExistence type="predicted"/>
<gene>
    <name evidence="2" type="ORF">BJ554DRAFT_1817</name>
</gene>
<evidence type="ECO:0000313" key="2">
    <source>
        <dbReference type="EMBL" id="KAG5458040.1"/>
    </source>
</evidence>
<name>A0A8H7ZRT9_9FUNG</name>
<feature type="region of interest" description="Disordered" evidence="1">
    <location>
        <begin position="63"/>
        <end position="93"/>
    </location>
</feature>
<organism evidence="2 3">
    <name type="scientific">Olpidium bornovanus</name>
    <dbReference type="NCBI Taxonomy" id="278681"/>
    <lineage>
        <taxon>Eukaryota</taxon>
        <taxon>Fungi</taxon>
        <taxon>Fungi incertae sedis</taxon>
        <taxon>Olpidiomycota</taxon>
        <taxon>Olpidiomycotina</taxon>
        <taxon>Olpidiomycetes</taxon>
        <taxon>Olpidiales</taxon>
        <taxon>Olpidiaceae</taxon>
        <taxon>Olpidium</taxon>
    </lineage>
</organism>
<feature type="region of interest" description="Disordered" evidence="1">
    <location>
        <begin position="1"/>
        <end position="29"/>
    </location>
</feature>